<gene>
    <name evidence="2" type="ORF">O3303_07475</name>
</gene>
<dbReference type="RefSeq" id="WP_269561438.1">
    <property type="nucleotide sequence ID" value="NZ_CP114767.1"/>
</dbReference>
<reference evidence="2 3" key="1">
    <citation type="submission" date="2022-12" db="EMBL/GenBank/DDBJ databases">
        <title>Hymenobacter canadensis sp. nov. isolated from lake water of the Cambridge Bay, Canada.</title>
        <authorList>
            <person name="Kim W.H."/>
            <person name="Lee Y.M."/>
        </authorList>
    </citation>
    <scope>NUCLEOTIDE SEQUENCE [LARGE SCALE GENOMIC DNA]</scope>
    <source>
        <strain evidence="2 3">PAMC 29467</strain>
    </source>
</reference>
<feature type="chain" id="PRO_5045740511" description="DUF4837 family protein" evidence="1">
    <location>
        <begin position="24"/>
        <end position="327"/>
    </location>
</feature>
<sequence>MNARRVAAALLWVALLMCGSCRFSPEEIPATITTKATPQHRRIPGTHMLLAAPTGYELEAQQHLLRLNPLQFVQVLEMPGVKFAAYLEQLQKELAGQPDIPTTALRRLTYNGHPAVFLTQPYRRGPGLTAALLAFGDSSRVTLLVGVYPKILPGAAADCQQMLLTAHYDPAVKVKEQEVLGFRADMLDTDFRQLSPQLGRWAVYAPQGRIGADGDTAHATLFRVTTLPPIAERTTVQDIALSIIREYRTVASVDNVQEINGTINGHYAYENVITFNYAGKQGRALVLLLSTPTGILVFDGRAYEQPEVRLEQFMRLAKAIELAPPSS</sequence>
<accession>A0ABY7LSN1</accession>
<organism evidence="2 3">
    <name type="scientific">Hymenobacter canadensis</name>
    <dbReference type="NCBI Taxonomy" id="2999067"/>
    <lineage>
        <taxon>Bacteria</taxon>
        <taxon>Pseudomonadati</taxon>
        <taxon>Bacteroidota</taxon>
        <taxon>Cytophagia</taxon>
        <taxon>Cytophagales</taxon>
        <taxon>Hymenobacteraceae</taxon>
        <taxon>Hymenobacter</taxon>
    </lineage>
</organism>
<dbReference type="EMBL" id="CP114767">
    <property type="protein sequence ID" value="WBA43399.1"/>
    <property type="molecule type" value="Genomic_DNA"/>
</dbReference>
<evidence type="ECO:0000313" key="3">
    <source>
        <dbReference type="Proteomes" id="UP001211005"/>
    </source>
</evidence>
<name>A0ABY7LSN1_9BACT</name>
<feature type="signal peptide" evidence="1">
    <location>
        <begin position="1"/>
        <end position="23"/>
    </location>
</feature>
<evidence type="ECO:0000256" key="1">
    <source>
        <dbReference type="SAM" id="SignalP"/>
    </source>
</evidence>
<proteinExistence type="predicted"/>
<dbReference type="Proteomes" id="UP001211005">
    <property type="component" value="Chromosome"/>
</dbReference>
<evidence type="ECO:0008006" key="4">
    <source>
        <dbReference type="Google" id="ProtNLM"/>
    </source>
</evidence>
<protein>
    <recommendedName>
        <fullName evidence="4">DUF4837 family protein</fullName>
    </recommendedName>
</protein>
<keyword evidence="1" id="KW-0732">Signal</keyword>
<keyword evidence="3" id="KW-1185">Reference proteome</keyword>
<evidence type="ECO:0000313" key="2">
    <source>
        <dbReference type="EMBL" id="WBA43399.1"/>
    </source>
</evidence>